<evidence type="ECO:0000256" key="1">
    <source>
        <dbReference type="ARBA" id="ARBA00022448"/>
    </source>
</evidence>
<dbReference type="InterPro" id="IPR003439">
    <property type="entry name" value="ABC_transporter-like_ATP-bd"/>
</dbReference>
<dbReference type="AlphaFoldDB" id="A0A7U7J5G8"/>
<dbReference type="PROSITE" id="PS50893">
    <property type="entry name" value="ABC_TRANSPORTER_2"/>
    <property type="match status" value="1"/>
</dbReference>
<dbReference type="RefSeq" id="WP_320411475.1">
    <property type="nucleotide sequence ID" value="NZ_CBTK010000261.1"/>
</dbReference>
<dbReference type="Gene3D" id="3.40.50.300">
    <property type="entry name" value="P-loop containing nucleotide triphosphate hydrolases"/>
    <property type="match status" value="1"/>
</dbReference>
<dbReference type="GO" id="GO:0016887">
    <property type="term" value="F:ATP hydrolysis activity"/>
    <property type="evidence" value="ECO:0007669"/>
    <property type="project" value="InterPro"/>
</dbReference>
<evidence type="ECO:0000256" key="2">
    <source>
        <dbReference type="ARBA" id="ARBA00022741"/>
    </source>
</evidence>
<proteinExistence type="predicted"/>
<dbReference type="FunFam" id="3.40.50.300:FF:000421">
    <property type="entry name" value="Branched-chain amino acid ABC transporter ATP-binding protein"/>
    <property type="match status" value="1"/>
</dbReference>
<dbReference type="SMART" id="SM00382">
    <property type="entry name" value="AAA"/>
    <property type="match status" value="1"/>
</dbReference>
<dbReference type="CDD" id="cd03219">
    <property type="entry name" value="ABC_Mj1267_LivG_branched"/>
    <property type="match status" value="1"/>
</dbReference>
<comment type="caution">
    <text evidence="5">The sequence shown here is derived from an EMBL/GenBank/DDBJ whole genome shotgun (WGS) entry which is preliminary data.</text>
</comment>
<dbReference type="Proteomes" id="UP000019184">
    <property type="component" value="Unassembled WGS sequence"/>
</dbReference>
<keyword evidence="6" id="KW-1185">Reference proteome</keyword>
<dbReference type="GO" id="GO:0005886">
    <property type="term" value="C:plasma membrane"/>
    <property type="evidence" value="ECO:0007669"/>
    <property type="project" value="TreeGrafter"/>
</dbReference>
<dbReference type="PANTHER" id="PTHR45772:SF9">
    <property type="entry name" value="CONSERVED COMPONENT OF ABC TRANSPORTER FOR NATURAL AMINO ACIDS"/>
    <property type="match status" value="1"/>
</dbReference>
<dbReference type="InterPro" id="IPR051120">
    <property type="entry name" value="ABC_AA/LPS_Transport"/>
</dbReference>
<evidence type="ECO:0000259" key="4">
    <source>
        <dbReference type="PROSITE" id="PS50893"/>
    </source>
</evidence>
<keyword evidence="3 5" id="KW-0067">ATP-binding</keyword>
<keyword evidence="1" id="KW-0813">Transport</keyword>
<dbReference type="SUPFAM" id="SSF52540">
    <property type="entry name" value="P-loop containing nucleoside triphosphate hydrolases"/>
    <property type="match status" value="1"/>
</dbReference>
<organism evidence="5 6">
    <name type="scientific">Candidatus Contendobacter odensis Run_B_J11</name>
    <dbReference type="NCBI Taxonomy" id="1400861"/>
    <lineage>
        <taxon>Bacteria</taxon>
        <taxon>Pseudomonadati</taxon>
        <taxon>Pseudomonadota</taxon>
        <taxon>Gammaproteobacteria</taxon>
        <taxon>Candidatus Competibacteraceae</taxon>
        <taxon>Candidatus Contendibacter</taxon>
    </lineage>
</organism>
<name>A0A7U7J5G8_9GAMM</name>
<dbReference type="InterPro" id="IPR003593">
    <property type="entry name" value="AAA+_ATPase"/>
</dbReference>
<dbReference type="InterPro" id="IPR027417">
    <property type="entry name" value="P-loop_NTPase"/>
</dbReference>
<dbReference type="GO" id="GO:0005524">
    <property type="term" value="F:ATP binding"/>
    <property type="evidence" value="ECO:0007669"/>
    <property type="project" value="UniProtKB-KW"/>
</dbReference>
<dbReference type="InterPro" id="IPR032823">
    <property type="entry name" value="BCA_ABC_TP_C"/>
</dbReference>
<evidence type="ECO:0000313" key="5">
    <source>
        <dbReference type="EMBL" id="CDH46418.1"/>
    </source>
</evidence>
<sequence length="268" mass="28473">MTTALSTLPSAAPLLAVEGLEQSFGGVMALAGVSFQVPAGLIYAVIGPNGAGKTTLFNALCGFYSPSAGSICFEGDELLGLPPYRIAALGVTRTFQNLQLFFNMTVLENVMVGCHLRARTGLLAAALRLPGVRREERQLREWAHEALEVCELADRAEQPAGALPYGLMKRVEIARALAAKPRLLLLDEPAAGLNDTETLALRDLIARIRAAGITVLLVEHHMPLVMSVSDRLLVLDYGSVLAEGTPADIQADPRVIAAYLGGAVQYAV</sequence>
<reference evidence="5 6" key="1">
    <citation type="journal article" date="2014" name="ISME J.">
        <title>Candidatus Competibacter-lineage genomes retrieved from metagenomes reveal functional metabolic diversity.</title>
        <authorList>
            <person name="McIlroy S.J."/>
            <person name="Albertsen M."/>
            <person name="Andresen E.K."/>
            <person name="Saunders A.M."/>
            <person name="Kristiansen R."/>
            <person name="Stokholm-Bjerregaard M."/>
            <person name="Nielsen K.L."/>
            <person name="Nielsen P.H."/>
        </authorList>
    </citation>
    <scope>NUCLEOTIDE SEQUENCE [LARGE SCALE GENOMIC DNA]</scope>
    <source>
        <strain evidence="5 6">Run_B_J11</strain>
    </source>
</reference>
<protein>
    <submittedName>
        <fullName evidence="5">Leucine/isoleucine/valine transporter subunit ATP-binding component of ABC superfamily</fullName>
    </submittedName>
</protein>
<evidence type="ECO:0000313" key="6">
    <source>
        <dbReference type="Proteomes" id="UP000019184"/>
    </source>
</evidence>
<gene>
    <name evidence="5" type="primary">livG</name>
    <name evidence="5" type="ORF">BN874_460039</name>
</gene>
<evidence type="ECO:0000256" key="3">
    <source>
        <dbReference type="ARBA" id="ARBA00022840"/>
    </source>
</evidence>
<dbReference type="EMBL" id="CBTK010000261">
    <property type="protein sequence ID" value="CDH46418.1"/>
    <property type="molecule type" value="Genomic_DNA"/>
</dbReference>
<dbReference type="Pfam" id="PF00005">
    <property type="entry name" value="ABC_tran"/>
    <property type="match status" value="1"/>
</dbReference>
<keyword evidence="2" id="KW-0547">Nucleotide-binding</keyword>
<feature type="domain" description="ABC transporter" evidence="4">
    <location>
        <begin position="15"/>
        <end position="262"/>
    </location>
</feature>
<dbReference type="Pfam" id="PF12399">
    <property type="entry name" value="BCA_ABC_TP_C"/>
    <property type="match status" value="1"/>
</dbReference>
<accession>A0A7U7J5G8</accession>
<dbReference type="PANTHER" id="PTHR45772">
    <property type="entry name" value="CONSERVED COMPONENT OF ABC TRANSPORTER FOR NATURAL AMINO ACIDS-RELATED"/>
    <property type="match status" value="1"/>
</dbReference>